<feature type="domain" description="Putative regulatory protein FmdB zinc ribbon" evidence="1">
    <location>
        <begin position="1"/>
        <end position="45"/>
    </location>
</feature>
<organism evidence="2 3">
    <name type="scientific">Candidatus Desulfatibia profunda</name>
    <dbReference type="NCBI Taxonomy" id="2841695"/>
    <lineage>
        <taxon>Bacteria</taxon>
        <taxon>Pseudomonadati</taxon>
        <taxon>Thermodesulfobacteriota</taxon>
        <taxon>Desulfobacteria</taxon>
        <taxon>Desulfobacterales</taxon>
        <taxon>Desulfobacterales incertae sedis</taxon>
        <taxon>Candidatus Desulfatibia</taxon>
    </lineage>
</organism>
<protein>
    <submittedName>
        <fullName evidence="2">Zinc ribbon domain-containing protein</fullName>
    </submittedName>
</protein>
<dbReference type="InterPro" id="IPR013429">
    <property type="entry name" value="Regulatory_FmdB_Zinc_ribbon"/>
</dbReference>
<dbReference type="EMBL" id="JACNJH010000251">
    <property type="protein sequence ID" value="MBC8363076.1"/>
    <property type="molecule type" value="Genomic_DNA"/>
</dbReference>
<dbReference type="Proteomes" id="UP000603434">
    <property type="component" value="Unassembled WGS sequence"/>
</dbReference>
<dbReference type="NCBIfam" id="TIGR02605">
    <property type="entry name" value="CxxC_CxxC_SSSS"/>
    <property type="match status" value="1"/>
</dbReference>
<accession>A0A8J6NZJ3</accession>
<dbReference type="Pfam" id="PF09723">
    <property type="entry name" value="Zn_ribbon_8"/>
    <property type="match status" value="1"/>
</dbReference>
<dbReference type="AlphaFoldDB" id="A0A8J6NZJ3"/>
<evidence type="ECO:0000313" key="3">
    <source>
        <dbReference type="Proteomes" id="UP000603434"/>
    </source>
</evidence>
<evidence type="ECO:0000313" key="2">
    <source>
        <dbReference type="EMBL" id="MBC8363076.1"/>
    </source>
</evidence>
<reference evidence="2 3" key="1">
    <citation type="submission" date="2020-08" db="EMBL/GenBank/DDBJ databases">
        <title>Bridging the membrane lipid divide: bacteria of the FCB group superphylum have the potential to synthesize archaeal ether lipids.</title>
        <authorList>
            <person name="Villanueva L."/>
            <person name="Von Meijenfeldt F.A.B."/>
            <person name="Westbye A.B."/>
            <person name="Yadav S."/>
            <person name="Hopmans E.C."/>
            <person name="Dutilh B.E."/>
            <person name="Sinninghe Damste J.S."/>
        </authorList>
    </citation>
    <scope>NUCLEOTIDE SEQUENCE [LARGE SCALE GENOMIC DNA]</scope>
    <source>
        <strain evidence="2">NIOZ-UU30</strain>
    </source>
</reference>
<dbReference type="SMART" id="SM00834">
    <property type="entry name" value="CxxC_CXXC_SSSS"/>
    <property type="match status" value="1"/>
</dbReference>
<sequence>MPVYEYEHLQEPCRRGKLFEVTQSIHDKAMTQCPDCAGPVRKLISRTSISTPKTNSELRDLGFTKLVKRDDGVYENVTARDGESHLMIRGKPETVPDLSKTIRD</sequence>
<proteinExistence type="predicted"/>
<evidence type="ECO:0000259" key="1">
    <source>
        <dbReference type="SMART" id="SM00834"/>
    </source>
</evidence>
<gene>
    <name evidence="2" type="ORF">H8E23_16955</name>
</gene>
<name>A0A8J6NZJ3_9BACT</name>
<comment type="caution">
    <text evidence="2">The sequence shown here is derived from an EMBL/GenBank/DDBJ whole genome shotgun (WGS) entry which is preliminary data.</text>
</comment>